<reference evidence="2 3" key="2">
    <citation type="submission" date="2020-06" db="EMBL/GenBank/DDBJ databases">
        <title>Ramlibacter rhizophilus sp. nov., isolated from rhizosphere soil of national flower Mugunghwa from South Korea.</title>
        <authorList>
            <person name="Zheng-Fei Y."/>
            <person name="Huan T."/>
        </authorList>
    </citation>
    <scope>NUCLEOTIDE SEQUENCE [LARGE SCALE GENOMIC DNA]</scope>
    <source>
        <strain evidence="2 3">B156</strain>
    </source>
</reference>
<protein>
    <submittedName>
        <fullName evidence="2">Class I SAM-dependent methyltransferase</fullName>
    </submittedName>
</protein>
<gene>
    <name evidence="2" type="ORF">HK415_07870</name>
</gene>
<dbReference type="Proteomes" id="UP000552954">
    <property type="component" value="Unassembled WGS sequence"/>
</dbReference>
<evidence type="ECO:0000313" key="3">
    <source>
        <dbReference type="Proteomes" id="UP000552954"/>
    </source>
</evidence>
<sequence length="198" mass="22625">MAKSEPTRHLDLGCGETPRNPYGRDQLCGVDIVVPAQAGACEIRRANLAIEPIPYEDASFDSVSAYDFFEHVPRVLLTADGRSTRFPFIELMNEVWRVLKPGGLLYASMPCYPSEQAFQDPTHVNFLTISSHEYFTQPALAARMYGFVGRFATVRVIRHSPRGVYEPMHSGWRHDLRRWNRARRGDVTHLLWEFTAVK</sequence>
<dbReference type="InterPro" id="IPR029063">
    <property type="entry name" value="SAM-dependent_MTases_sf"/>
</dbReference>
<dbReference type="EMBL" id="JABFCS010000001">
    <property type="protein sequence ID" value="NNU43091.1"/>
    <property type="molecule type" value="Genomic_DNA"/>
</dbReference>
<name>A0A849KEG3_9BURK</name>
<dbReference type="RefSeq" id="WP_171557917.1">
    <property type="nucleotide sequence ID" value="NZ_JABFCS010000001.1"/>
</dbReference>
<accession>A0A849KEG3</accession>
<dbReference type="Pfam" id="PF08241">
    <property type="entry name" value="Methyltransf_11"/>
    <property type="match status" value="1"/>
</dbReference>
<evidence type="ECO:0000313" key="2">
    <source>
        <dbReference type="EMBL" id="NNU43091.1"/>
    </source>
</evidence>
<dbReference type="SUPFAM" id="SSF53335">
    <property type="entry name" value="S-adenosyl-L-methionine-dependent methyltransferases"/>
    <property type="match status" value="1"/>
</dbReference>
<evidence type="ECO:0000259" key="1">
    <source>
        <dbReference type="Pfam" id="PF08241"/>
    </source>
</evidence>
<dbReference type="GO" id="GO:0008757">
    <property type="term" value="F:S-adenosylmethionine-dependent methyltransferase activity"/>
    <property type="evidence" value="ECO:0007669"/>
    <property type="project" value="InterPro"/>
</dbReference>
<keyword evidence="3" id="KW-1185">Reference proteome</keyword>
<dbReference type="InterPro" id="IPR013216">
    <property type="entry name" value="Methyltransf_11"/>
</dbReference>
<dbReference type="GO" id="GO:0032259">
    <property type="term" value="P:methylation"/>
    <property type="evidence" value="ECO:0007669"/>
    <property type="project" value="UniProtKB-KW"/>
</dbReference>
<dbReference type="AlphaFoldDB" id="A0A849KEG3"/>
<reference evidence="2 3" key="1">
    <citation type="submission" date="2020-05" db="EMBL/GenBank/DDBJ databases">
        <authorList>
            <person name="Khan S.A."/>
            <person name="Jeon C.O."/>
            <person name="Chun B.H."/>
        </authorList>
    </citation>
    <scope>NUCLEOTIDE SEQUENCE [LARGE SCALE GENOMIC DNA]</scope>
    <source>
        <strain evidence="2 3">B156</strain>
    </source>
</reference>
<feature type="domain" description="Methyltransferase type 11" evidence="1">
    <location>
        <begin position="10"/>
        <end position="106"/>
    </location>
</feature>
<dbReference type="Gene3D" id="3.40.50.150">
    <property type="entry name" value="Vaccinia Virus protein VP39"/>
    <property type="match status" value="1"/>
</dbReference>
<proteinExistence type="predicted"/>
<organism evidence="2 3">
    <name type="scientific">Ramlibacter montanisoli</name>
    <dbReference type="NCBI Taxonomy" id="2732512"/>
    <lineage>
        <taxon>Bacteria</taxon>
        <taxon>Pseudomonadati</taxon>
        <taxon>Pseudomonadota</taxon>
        <taxon>Betaproteobacteria</taxon>
        <taxon>Burkholderiales</taxon>
        <taxon>Comamonadaceae</taxon>
        <taxon>Ramlibacter</taxon>
    </lineage>
</organism>
<keyword evidence="2" id="KW-0808">Transferase</keyword>
<comment type="caution">
    <text evidence="2">The sequence shown here is derived from an EMBL/GenBank/DDBJ whole genome shotgun (WGS) entry which is preliminary data.</text>
</comment>
<keyword evidence="2" id="KW-0489">Methyltransferase</keyword>